<evidence type="ECO:0000313" key="2">
    <source>
        <dbReference type="EMBL" id="PJJ71392.1"/>
    </source>
</evidence>
<dbReference type="Proteomes" id="UP000228758">
    <property type="component" value="Unassembled WGS sequence"/>
</dbReference>
<reference evidence="2 3" key="1">
    <citation type="submission" date="2017-11" db="EMBL/GenBank/DDBJ databases">
        <title>Genomic Encyclopedia of Archaeal and Bacterial Type Strains, Phase II (KMG-II): From Individual Species to Whole Genera.</title>
        <authorList>
            <person name="Goeker M."/>
        </authorList>
    </citation>
    <scope>NUCLEOTIDE SEQUENCE [LARGE SCALE GENOMIC DNA]</scope>
    <source>
        <strain evidence="2 3">DSM 27393</strain>
    </source>
</reference>
<proteinExistence type="predicted"/>
<evidence type="ECO:0008006" key="4">
    <source>
        <dbReference type="Google" id="ProtNLM"/>
    </source>
</evidence>
<organism evidence="2 3">
    <name type="scientific">Diaminobutyricimonas aerilata</name>
    <dbReference type="NCBI Taxonomy" id="1162967"/>
    <lineage>
        <taxon>Bacteria</taxon>
        <taxon>Bacillati</taxon>
        <taxon>Actinomycetota</taxon>
        <taxon>Actinomycetes</taxon>
        <taxon>Micrococcales</taxon>
        <taxon>Microbacteriaceae</taxon>
        <taxon>Diaminobutyricimonas</taxon>
    </lineage>
</organism>
<sequence>MARVLDTTPLTEPIDRRRLAEFVASVRRDPRYVYWRLSYPGCSLVLLGGALLVLSGFFALMAAVFIEGESQIDSPGDWVTFAVAMLVMAAIYVGCAIGFVSLVANPVQSEELYRLHRFAERNGLRFSPQDPAPAYPIEPFAHPKAVVRDRFRPLEGDAFDYGLAFRPSQGRSDASYSRWFIAIKLDRPLPHIVLDAKANNSRVFGSNMPTLQRDQVLSLEGDFDKHFTLYCPKGYERDALYIFTPDLMAACIDEANAFDVEILDQWMFVYSLLPPNLVDPAVQRRIFRIIDIVGAKALSRTDRYRDERAGGDAPAVALPGRRLRAGVSIAAVVGVLVICTAPFWGEIINGVTGN</sequence>
<evidence type="ECO:0000256" key="1">
    <source>
        <dbReference type="SAM" id="Phobius"/>
    </source>
</evidence>
<feature type="transmembrane region" description="Helical" evidence="1">
    <location>
        <begin position="325"/>
        <end position="344"/>
    </location>
</feature>
<keyword evidence="1" id="KW-1133">Transmembrane helix</keyword>
<feature type="transmembrane region" description="Helical" evidence="1">
    <location>
        <begin position="37"/>
        <end position="66"/>
    </location>
</feature>
<keyword evidence="1" id="KW-0472">Membrane</keyword>
<keyword evidence="1" id="KW-0812">Transmembrane</keyword>
<name>A0A2M9CHP4_9MICO</name>
<dbReference type="EMBL" id="PGFF01000001">
    <property type="protein sequence ID" value="PJJ71392.1"/>
    <property type="molecule type" value="Genomic_DNA"/>
</dbReference>
<evidence type="ECO:0000313" key="3">
    <source>
        <dbReference type="Proteomes" id="UP000228758"/>
    </source>
</evidence>
<dbReference type="OrthoDB" id="5054050at2"/>
<comment type="caution">
    <text evidence="2">The sequence shown here is derived from an EMBL/GenBank/DDBJ whole genome shotgun (WGS) entry which is preliminary data.</text>
</comment>
<dbReference type="AlphaFoldDB" id="A0A2M9CHP4"/>
<dbReference type="RefSeq" id="WP_100363697.1">
    <property type="nucleotide sequence ID" value="NZ_PGFF01000001.1"/>
</dbReference>
<gene>
    <name evidence="2" type="ORF">CLV46_0938</name>
</gene>
<protein>
    <recommendedName>
        <fullName evidence="4">DUF3137 domain-containing protein</fullName>
    </recommendedName>
</protein>
<keyword evidence="3" id="KW-1185">Reference proteome</keyword>
<feature type="transmembrane region" description="Helical" evidence="1">
    <location>
        <begin position="78"/>
        <end position="104"/>
    </location>
</feature>
<accession>A0A2M9CHP4</accession>